<keyword evidence="2" id="KW-0813">Transport</keyword>
<gene>
    <name evidence="10" type="ORF">AC812_03935</name>
</gene>
<name>A0A0N8GN65_9CHLR</name>
<dbReference type="EMBL" id="LGHJ01000010">
    <property type="protein sequence ID" value="KPL77234.1"/>
    <property type="molecule type" value="Genomic_DNA"/>
</dbReference>
<keyword evidence="8" id="KW-0472">Membrane</keyword>
<dbReference type="CDD" id="cd03216">
    <property type="entry name" value="ABC_Carb_Monos_I"/>
    <property type="match status" value="1"/>
</dbReference>
<dbReference type="GO" id="GO:0005524">
    <property type="term" value="F:ATP binding"/>
    <property type="evidence" value="ECO:0007669"/>
    <property type="project" value="UniProtKB-KW"/>
</dbReference>
<keyword evidence="11" id="KW-1185">Reference proteome</keyword>
<dbReference type="InterPro" id="IPR003439">
    <property type="entry name" value="ABC_transporter-like_ATP-bd"/>
</dbReference>
<dbReference type="Pfam" id="PF00005">
    <property type="entry name" value="ABC_tran"/>
    <property type="match status" value="2"/>
</dbReference>
<comment type="caution">
    <text evidence="10">The sequence shown here is derived from an EMBL/GenBank/DDBJ whole genome shotgun (WGS) entry which is preliminary data.</text>
</comment>
<organism evidence="10 11">
    <name type="scientific">Bellilinea caldifistulae</name>
    <dbReference type="NCBI Taxonomy" id="360411"/>
    <lineage>
        <taxon>Bacteria</taxon>
        <taxon>Bacillati</taxon>
        <taxon>Chloroflexota</taxon>
        <taxon>Anaerolineae</taxon>
        <taxon>Anaerolineales</taxon>
        <taxon>Anaerolineaceae</taxon>
        <taxon>Bellilinea</taxon>
    </lineage>
</organism>
<dbReference type="OrthoDB" id="9771863at2"/>
<keyword evidence="3" id="KW-1003">Cell membrane</keyword>
<dbReference type="STRING" id="360411.AC812_03935"/>
<evidence type="ECO:0000313" key="11">
    <source>
        <dbReference type="Proteomes" id="UP000050514"/>
    </source>
</evidence>
<reference evidence="10 11" key="1">
    <citation type="submission" date="2015-07" db="EMBL/GenBank/DDBJ databases">
        <title>Draft genome of Bellilinea caldifistulae DSM 17877.</title>
        <authorList>
            <person name="Hemp J."/>
            <person name="Ward L.M."/>
            <person name="Pace L.A."/>
            <person name="Fischer W.W."/>
        </authorList>
    </citation>
    <scope>NUCLEOTIDE SEQUENCE [LARGE SCALE GENOMIC DNA]</scope>
    <source>
        <strain evidence="10 11">GOMI-1</strain>
    </source>
</reference>
<dbReference type="GO" id="GO:0005886">
    <property type="term" value="C:plasma membrane"/>
    <property type="evidence" value="ECO:0007669"/>
    <property type="project" value="UniProtKB-SubCell"/>
</dbReference>
<evidence type="ECO:0000256" key="7">
    <source>
        <dbReference type="ARBA" id="ARBA00022967"/>
    </source>
</evidence>
<dbReference type="RefSeq" id="WP_061914563.1">
    <property type="nucleotide sequence ID" value="NZ_DF967971.1"/>
</dbReference>
<dbReference type="SUPFAM" id="SSF52540">
    <property type="entry name" value="P-loop containing nucleoside triphosphate hydrolases"/>
    <property type="match status" value="2"/>
</dbReference>
<dbReference type="PANTHER" id="PTHR43790:SF4">
    <property type="entry name" value="GUANOSINE IMPORT ATP-BINDING PROTEIN NUPO"/>
    <property type="match status" value="1"/>
</dbReference>
<evidence type="ECO:0000259" key="9">
    <source>
        <dbReference type="PROSITE" id="PS50893"/>
    </source>
</evidence>
<evidence type="ECO:0000256" key="8">
    <source>
        <dbReference type="ARBA" id="ARBA00023136"/>
    </source>
</evidence>
<evidence type="ECO:0000256" key="1">
    <source>
        <dbReference type="ARBA" id="ARBA00004202"/>
    </source>
</evidence>
<dbReference type="GO" id="GO:0016887">
    <property type="term" value="F:ATP hydrolysis activity"/>
    <property type="evidence" value="ECO:0007669"/>
    <property type="project" value="InterPro"/>
</dbReference>
<evidence type="ECO:0000313" key="10">
    <source>
        <dbReference type="EMBL" id="KPL77234.1"/>
    </source>
</evidence>
<keyword evidence="7" id="KW-1278">Translocase</keyword>
<feature type="domain" description="ABC transporter" evidence="9">
    <location>
        <begin position="258"/>
        <end position="502"/>
    </location>
</feature>
<comment type="subcellular location">
    <subcellularLocation>
        <location evidence="1">Cell membrane</location>
        <topology evidence="1">Peripheral membrane protein</topology>
    </subcellularLocation>
</comment>
<dbReference type="AlphaFoldDB" id="A0A0N8GN65"/>
<dbReference type="PANTHER" id="PTHR43790">
    <property type="entry name" value="CARBOHYDRATE TRANSPORT ATP-BINDING PROTEIN MG119-RELATED"/>
    <property type="match status" value="1"/>
</dbReference>
<proteinExistence type="predicted"/>
<dbReference type="InterPro" id="IPR050107">
    <property type="entry name" value="ABC_carbohydrate_import_ATPase"/>
</dbReference>
<dbReference type="PROSITE" id="PS50893">
    <property type="entry name" value="ABC_TRANSPORTER_2"/>
    <property type="match status" value="2"/>
</dbReference>
<protein>
    <submittedName>
        <fullName evidence="10">Heme ABC transporter ATP-binding protein</fullName>
    </submittedName>
</protein>
<evidence type="ECO:0000256" key="3">
    <source>
        <dbReference type="ARBA" id="ARBA00022475"/>
    </source>
</evidence>
<feature type="domain" description="ABC transporter" evidence="9">
    <location>
        <begin position="5"/>
        <end position="241"/>
    </location>
</feature>
<keyword evidence="6 10" id="KW-0067">ATP-binding</keyword>
<dbReference type="Proteomes" id="UP000050514">
    <property type="component" value="Unassembled WGS sequence"/>
</dbReference>
<keyword evidence="4" id="KW-0677">Repeat</keyword>
<dbReference type="PROSITE" id="PS00211">
    <property type="entry name" value="ABC_TRANSPORTER_1"/>
    <property type="match status" value="1"/>
</dbReference>
<accession>A0A0N8GN65</accession>
<evidence type="ECO:0000256" key="6">
    <source>
        <dbReference type="ARBA" id="ARBA00022840"/>
    </source>
</evidence>
<evidence type="ECO:0000256" key="2">
    <source>
        <dbReference type="ARBA" id="ARBA00022448"/>
    </source>
</evidence>
<keyword evidence="5" id="KW-0547">Nucleotide-binding</keyword>
<evidence type="ECO:0000256" key="4">
    <source>
        <dbReference type="ARBA" id="ARBA00022737"/>
    </source>
</evidence>
<dbReference type="CDD" id="cd03215">
    <property type="entry name" value="ABC_Carb_Monos_II"/>
    <property type="match status" value="1"/>
</dbReference>
<dbReference type="SMART" id="SM00382">
    <property type="entry name" value="AAA"/>
    <property type="match status" value="1"/>
</dbReference>
<dbReference type="InterPro" id="IPR003593">
    <property type="entry name" value="AAA+_ATPase"/>
</dbReference>
<evidence type="ECO:0000256" key="5">
    <source>
        <dbReference type="ARBA" id="ARBA00022741"/>
    </source>
</evidence>
<dbReference type="InterPro" id="IPR027417">
    <property type="entry name" value="P-loop_NTPase"/>
</dbReference>
<dbReference type="InterPro" id="IPR017871">
    <property type="entry name" value="ABC_transporter-like_CS"/>
</dbReference>
<dbReference type="Gene3D" id="3.40.50.300">
    <property type="entry name" value="P-loop containing nucleotide triphosphate hydrolases"/>
    <property type="match status" value="2"/>
</dbReference>
<sequence>MTPVLELRGITKRFPGVLANDHIDLTLEQGTIHALLGENGAGKTTLMNILYGLYKPDEGEIFVNGEPFQVRSPSDAIARGIGMVHQHFMLIPVFTVTENVMLGEESLKPGGFLDRETAAKRIREISIQYGLEVNPDSYIKDLPVGVQQRVEIIKLLYRNANILIFDEPTAVLTPQEADELFEIMRSLTAQGKSIIFITHKLREVLEVADIITVIRRGKVIGSVLPSEADQSKLASMMVGREVKLELEKEPARPKETILKVENLIVTDETHQVAVDGVSFEVREGEILGIAGVQGNGQTELVEAVTGMRDVEDGKVFLIGKEVTHAVPRKFTEAGTAHIPEDRQRDGLVLPFPVMENLMLCTYYQPPFAKGAIIQWEYVMQNATRLVQEYDIRTPSIFTAAGSLSGGNQQKVIVARELSRPIHLLVAAQPTRGLDVGSIEYIHSQILKRRDEGVAVLLVSTELDEIMQLSDRIAVMYRGKITATVSAEEATKELIGLLMAGVPLEEARLQIHKQTTQSETIGGAN</sequence>
<dbReference type="FunFam" id="3.40.50.300:FF:000127">
    <property type="entry name" value="Ribose import ATP-binding protein RbsA"/>
    <property type="match status" value="1"/>
</dbReference>